<gene>
    <name evidence="1" type="ORF">H1Rhizo25676_000003</name>
</gene>
<dbReference type="EMBL" id="MN033861">
    <property type="protein sequence ID" value="QDH88117.1"/>
    <property type="molecule type" value="Genomic_RNA"/>
</dbReference>
<name>A0A514D3D3_9VIRU</name>
<sequence>MTGVEGYVTQTRARRNPPFPMVDSSGLFRLQQLFWYRGSPSQNSTFRYPLEQHTYSFRSALGGARELDPRLLIKEAHDRTLRPHDNGHEFSTELDRLYTAHESYTGVGYNGTFIKGVLMPLAVQDFLGQPFIDRYHFGDIDLGVGTDFLSRTRPTRSAANVAQALLELLVDMPRLPYDIITRDQVRSKYLKRGSEEYLNVVFGWAPLVQDVLKICRAIVYSDSILQQYRRDSGKTIRRSAALPENRTVITKPTTSNESTTLSLGGVVGDDLFNNYDSDSTGQLTITDELAETYWFKGAFSYLVSGGDNFFEKSAEFGRLANKLLGVRVDIEVLWQIAPWSWLSDWFDSIGSIIDVNNSIANDNLVVQYGYLMRSSRFIRTWNHTGVNFALSGHTGPLISQYTRTKKERVRATPYGFGVNPGALSEQQWAILIALGLTKGDKKFWWG</sequence>
<evidence type="ECO:0000313" key="1">
    <source>
        <dbReference type="EMBL" id="QDH88117.1"/>
    </source>
</evidence>
<proteinExistence type="predicted"/>
<reference evidence="1" key="1">
    <citation type="submission" date="2019-05" db="EMBL/GenBank/DDBJ databases">
        <title>Metatranscriptomic reconstruction reveals RNA viruses with the potential to shape carbon cycling in soil.</title>
        <authorList>
            <person name="Starr E.P."/>
            <person name="Nuccio E."/>
            <person name="Pett-Ridge J."/>
            <person name="Banfield J.F."/>
            <person name="Firestone M.K."/>
        </authorList>
    </citation>
    <scope>NUCLEOTIDE SEQUENCE</scope>
    <source>
        <strain evidence="1">H1_Rhizo_25_scaffold_676</strain>
    </source>
</reference>
<accession>A0A514D3D3</accession>
<organism evidence="1">
    <name type="scientific">Leviviridae sp</name>
    <dbReference type="NCBI Taxonomy" id="2027243"/>
    <lineage>
        <taxon>Viruses</taxon>
        <taxon>Riboviria</taxon>
        <taxon>Orthornavirae</taxon>
        <taxon>Lenarviricota</taxon>
        <taxon>Leviviricetes</taxon>
        <taxon>Norzivirales</taxon>
        <taxon>Fiersviridae</taxon>
    </lineage>
</organism>
<protein>
    <submittedName>
        <fullName evidence="1">Uncharacterized protein</fullName>
    </submittedName>
</protein>